<evidence type="ECO:0000313" key="1">
    <source>
        <dbReference type="EMBL" id="EZG45425.1"/>
    </source>
</evidence>
<dbReference type="VEuPathDB" id="CryptoDB:GNI_138600"/>
<gene>
    <name evidence="1" type="ORF">GNI_138600</name>
</gene>
<dbReference type="Proteomes" id="UP000019763">
    <property type="component" value="Unassembled WGS sequence"/>
</dbReference>
<sequence length="214" mass="23973">MGVFYRASSEPLNGEVFDELERRLEAAIQAIERESERENSEWLQLLQIFTDLKQQAEEDQHYEEAFEQTLSSILAFDEDQPQRKGGKTAAKRDCAADYVTEPLPQWGSSPKLGDRISSFSTLAGTTTSVFSDMVSFFSPTKQNAGTQARSCFSVQQPPFSEDAPEIVSALELTTTVKRQEQATVKFLNTQLSCAIETVRIKELLWALPPAFPAH</sequence>
<reference evidence="1" key="1">
    <citation type="submission" date="2013-12" db="EMBL/GenBank/DDBJ databases">
        <authorList>
            <person name="Omoto C.K."/>
            <person name="Sibley D."/>
            <person name="Venepally P."/>
            <person name="Hadjithomas M."/>
            <person name="Karamycheva S."/>
            <person name="Brunk B."/>
            <person name="Roos D."/>
            <person name="Caler E."/>
            <person name="Lorenzi H."/>
        </authorList>
    </citation>
    <scope>NUCLEOTIDE SEQUENCE</scope>
</reference>
<accession>A0A023B0U2</accession>
<dbReference type="GeneID" id="22914926"/>
<organism evidence="1 2">
    <name type="scientific">Gregarina niphandrodes</name>
    <name type="common">Septate eugregarine</name>
    <dbReference type="NCBI Taxonomy" id="110365"/>
    <lineage>
        <taxon>Eukaryota</taxon>
        <taxon>Sar</taxon>
        <taxon>Alveolata</taxon>
        <taxon>Apicomplexa</taxon>
        <taxon>Conoidasida</taxon>
        <taxon>Gregarinasina</taxon>
        <taxon>Eugregarinorida</taxon>
        <taxon>Gregarinidae</taxon>
        <taxon>Gregarina</taxon>
    </lineage>
</organism>
<proteinExistence type="predicted"/>
<dbReference type="AlphaFoldDB" id="A0A023B0U2"/>
<dbReference type="RefSeq" id="XP_011132501.1">
    <property type="nucleotide sequence ID" value="XM_011134199.1"/>
</dbReference>
<protein>
    <submittedName>
        <fullName evidence="1">Uncharacterized protein</fullName>
    </submittedName>
</protein>
<name>A0A023B0U2_GRENI</name>
<dbReference type="EMBL" id="AFNH02001024">
    <property type="protein sequence ID" value="EZG45425.1"/>
    <property type="molecule type" value="Genomic_DNA"/>
</dbReference>
<comment type="caution">
    <text evidence="1">The sequence shown here is derived from an EMBL/GenBank/DDBJ whole genome shotgun (WGS) entry which is preliminary data.</text>
</comment>
<keyword evidence="2" id="KW-1185">Reference proteome</keyword>
<evidence type="ECO:0000313" key="2">
    <source>
        <dbReference type="Proteomes" id="UP000019763"/>
    </source>
</evidence>